<dbReference type="EMBL" id="ASJR01000006">
    <property type="protein sequence ID" value="ERP32153.1"/>
    <property type="molecule type" value="Genomic_DNA"/>
</dbReference>
<proteinExistence type="predicted"/>
<evidence type="ECO:0000313" key="2">
    <source>
        <dbReference type="EMBL" id="ERP32153.1"/>
    </source>
</evidence>
<keyword evidence="3" id="KW-1185">Reference proteome</keyword>
<protein>
    <submittedName>
        <fullName evidence="2">Uncharacterized protein</fullName>
    </submittedName>
</protein>
<evidence type="ECO:0000313" key="3">
    <source>
        <dbReference type="Proteomes" id="UP000017148"/>
    </source>
</evidence>
<reference evidence="2 3" key="1">
    <citation type="journal article" date="2013" name="Environ. Microbiol.">
        <title>Genome analysis of Chitinivibrio alkaliphilus gen. nov., sp. nov., a novel extremely haloalkaliphilic anaerobic chitinolytic bacterium from the candidate phylum Termite Group 3.</title>
        <authorList>
            <person name="Sorokin D.Y."/>
            <person name="Gumerov V.M."/>
            <person name="Rakitin A.L."/>
            <person name="Beletsky A.V."/>
            <person name="Damste J.S."/>
            <person name="Muyzer G."/>
            <person name="Mardanov A.V."/>
            <person name="Ravin N.V."/>
        </authorList>
    </citation>
    <scope>NUCLEOTIDE SEQUENCE [LARGE SCALE GENOMIC DNA]</scope>
    <source>
        <strain evidence="2 3">ACht1</strain>
    </source>
</reference>
<accession>U7D886</accession>
<dbReference type="Proteomes" id="UP000017148">
    <property type="component" value="Unassembled WGS sequence"/>
</dbReference>
<dbReference type="STRING" id="1313304.CALK_0882"/>
<dbReference type="Gene3D" id="3.40.1550.10">
    <property type="entry name" value="CheC-like"/>
    <property type="match status" value="1"/>
</dbReference>
<sequence>MDINAEIVKSEPALRKSTRAAFENLTFSTIENEDAYEQPFSEKRNIRKYKSSLEILLTEWKKKYYAELIISEIHILELLDALAPEQSRRHGESAKKDLMGELLNTIIGTYLLQIEPVVKHFIISVPQATVLSDSHRPPLLRHRYIVDDKYPIEITLIEG</sequence>
<comment type="caution">
    <text evidence="2">The sequence shown here is derived from an EMBL/GenBank/DDBJ whole genome shotgun (WGS) entry which is preliminary data.</text>
</comment>
<name>U7D886_9BACT</name>
<dbReference type="AlphaFoldDB" id="U7D886"/>
<gene>
    <name evidence="2" type="ORF">CALK_0882</name>
</gene>
<dbReference type="GO" id="GO:0006935">
    <property type="term" value="P:chemotaxis"/>
    <property type="evidence" value="ECO:0007669"/>
    <property type="project" value="UniProtKB-KW"/>
</dbReference>
<evidence type="ECO:0000256" key="1">
    <source>
        <dbReference type="ARBA" id="ARBA00022500"/>
    </source>
</evidence>
<organism evidence="2 3">
    <name type="scientific">Chitinivibrio alkaliphilus ACht1</name>
    <dbReference type="NCBI Taxonomy" id="1313304"/>
    <lineage>
        <taxon>Bacteria</taxon>
        <taxon>Pseudomonadati</taxon>
        <taxon>Fibrobacterota</taxon>
        <taxon>Chitinivibrionia</taxon>
        <taxon>Chitinivibrionales</taxon>
        <taxon>Chitinivibrionaceae</taxon>
        <taxon>Chitinivibrio</taxon>
    </lineage>
</organism>
<keyword evidence="1" id="KW-0145">Chemotaxis</keyword>
<dbReference type="InterPro" id="IPR028976">
    <property type="entry name" value="CheC-like_sf"/>
</dbReference>
<dbReference type="RefSeq" id="WP_022636384.1">
    <property type="nucleotide sequence ID" value="NZ_ASJR01000006.1"/>
</dbReference>